<dbReference type="InterPro" id="IPR013784">
    <property type="entry name" value="Carb-bd-like_fold"/>
</dbReference>
<keyword evidence="5" id="KW-0675">Receptor</keyword>
<dbReference type="Gene3D" id="2.40.170.20">
    <property type="entry name" value="TonB-dependent receptor, beta-barrel domain"/>
    <property type="match status" value="1"/>
</dbReference>
<feature type="chain" id="PRO_5020290202" evidence="4">
    <location>
        <begin position="20"/>
        <end position="886"/>
    </location>
</feature>
<protein>
    <submittedName>
        <fullName evidence="5">Outer membrane receptor protein involved in Fe transport</fullName>
    </submittedName>
</protein>
<evidence type="ECO:0000256" key="4">
    <source>
        <dbReference type="SAM" id="SignalP"/>
    </source>
</evidence>
<evidence type="ECO:0000256" key="1">
    <source>
        <dbReference type="ARBA" id="ARBA00004442"/>
    </source>
</evidence>
<dbReference type="AlphaFoldDB" id="A0A4R2EG91"/>
<comment type="caution">
    <text evidence="5">The sequence shown here is derived from an EMBL/GenBank/DDBJ whole genome shotgun (WGS) entry which is preliminary data.</text>
</comment>
<feature type="signal peptide" evidence="4">
    <location>
        <begin position="1"/>
        <end position="19"/>
    </location>
</feature>
<name>A0A4R2EG91_9BACT</name>
<keyword evidence="3" id="KW-0998">Cell outer membrane</keyword>
<evidence type="ECO:0000313" key="5">
    <source>
        <dbReference type="EMBL" id="TCN67563.1"/>
    </source>
</evidence>
<organism evidence="5 6">
    <name type="scientific">Acetobacteroides hydrogenigenes</name>
    <dbReference type="NCBI Taxonomy" id="979970"/>
    <lineage>
        <taxon>Bacteria</taxon>
        <taxon>Pseudomonadati</taxon>
        <taxon>Bacteroidota</taxon>
        <taxon>Bacteroidia</taxon>
        <taxon>Bacteroidales</taxon>
        <taxon>Rikenellaceae</taxon>
        <taxon>Acetobacteroides</taxon>
    </lineage>
</organism>
<gene>
    <name evidence="5" type="ORF">CLV25_10722</name>
</gene>
<dbReference type="EMBL" id="SLWB01000007">
    <property type="protein sequence ID" value="TCN67563.1"/>
    <property type="molecule type" value="Genomic_DNA"/>
</dbReference>
<evidence type="ECO:0000313" key="6">
    <source>
        <dbReference type="Proteomes" id="UP000294830"/>
    </source>
</evidence>
<proteinExistence type="predicted"/>
<keyword evidence="2" id="KW-0472">Membrane</keyword>
<dbReference type="Pfam" id="PF13620">
    <property type="entry name" value="CarboxypepD_reg"/>
    <property type="match status" value="1"/>
</dbReference>
<comment type="subcellular location">
    <subcellularLocation>
        <location evidence="1">Cell outer membrane</location>
    </subcellularLocation>
</comment>
<evidence type="ECO:0000256" key="3">
    <source>
        <dbReference type="ARBA" id="ARBA00023237"/>
    </source>
</evidence>
<dbReference type="SUPFAM" id="SSF49452">
    <property type="entry name" value="Starch-binding domain-like"/>
    <property type="match status" value="1"/>
</dbReference>
<sequence>MRMLITLIISLFVSLSAMADISVIKGRIVDSKTKKAVAGVSVKISTGASTTSNSQGVFELGNVLPGSGVLSITGSQIVSKTMEVSVNQDQMVDLGDIPVQMVSAQDETAILLDETEVADDEGGAQNVSSLLASSDDVYFTNFGFKFGAMRFNLRGYDQDNFTTYINGINFNSTERGNFQYSSIGGLNDAVRNRDAGNGLEMTAYSYGNIGGASNIDLRPSHQAIGAKASIAFANRAYTTRAMATYSTGILKNGWAFTASGSQRWAKEGNIEGTYYNSWAYLFSAEKIFNSRHSISISTFGSPTERGTSAGSVQEAYDLAGDNLYNPNWGYQNGEKRNARIVVSFEPTVLLSYEWKISPLTTLNAGIAGRMSMYKKSGLNWYNANDPRPDYYRKLPSYETNPQTAQELANIWRTNKSIRQIDWDDLYEVNRSQGGDLRSIYIVEDQHNDFKELTFNATLNSKVNDNITMIGGVEARSYVGAHYKTINDLLGGKYWLDIDQFAERDFPDNPNMLQNNLNNPNRKVGVDDTFGFDYDLHSTSANGWIQGVMSYQKLELSAGVKYTFNSFYRNGNMMNGRAPQNSFGKGTTHTFNDISGKINALYKLTGKHFITLNALYETRSPLAYNAYVSPRIKDTRIPDMKNGKILSTDLGYIFNYGIVKGRVTGYYTQFNDQIEINNFYHDGYQTFVNYILTGVDKEHTGVEFGLSSKVTSQVTIEFLGNVGKYTYKNNPDGTTSYENGSKADTQQPVFYDGYKVSGQPQTALSLGVSYFHPKMWFFDTNVNYYDNSYIDLTPVRKEKSIMAKYDTQEKFSSNVVWDASIGKLIYFKNRTSLNINLSVQNILNNTDIKTGGFEQGRYDTDGNVSKFPGKYFYLQGVNFFLNIGYKF</sequence>
<dbReference type="OrthoDB" id="1453181at2"/>
<dbReference type="Gene3D" id="2.60.40.1120">
    <property type="entry name" value="Carboxypeptidase-like, regulatory domain"/>
    <property type="match status" value="1"/>
</dbReference>
<keyword evidence="4" id="KW-0732">Signal</keyword>
<dbReference type="SUPFAM" id="SSF56935">
    <property type="entry name" value="Porins"/>
    <property type="match status" value="1"/>
</dbReference>
<reference evidence="5 6" key="1">
    <citation type="submission" date="2019-03" db="EMBL/GenBank/DDBJ databases">
        <title>Genomic Encyclopedia of Archaeal and Bacterial Type Strains, Phase II (KMG-II): from individual species to whole genera.</title>
        <authorList>
            <person name="Goeker M."/>
        </authorList>
    </citation>
    <scope>NUCLEOTIDE SEQUENCE [LARGE SCALE GENOMIC DNA]</scope>
    <source>
        <strain evidence="5 6">RL-C</strain>
    </source>
</reference>
<dbReference type="RefSeq" id="WP_131839205.1">
    <property type="nucleotide sequence ID" value="NZ_SLWB01000007.1"/>
</dbReference>
<dbReference type="GO" id="GO:0030246">
    <property type="term" value="F:carbohydrate binding"/>
    <property type="evidence" value="ECO:0007669"/>
    <property type="project" value="InterPro"/>
</dbReference>
<accession>A0A4R2EG91</accession>
<dbReference type="Proteomes" id="UP000294830">
    <property type="component" value="Unassembled WGS sequence"/>
</dbReference>
<evidence type="ECO:0000256" key="2">
    <source>
        <dbReference type="ARBA" id="ARBA00023136"/>
    </source>
</evidence>
<dbReference type="GO" id="GO:0009279">
    <property type="term" value="C:cell outer membrane"/>
    <property type="evidence" value="ECO:0007669"/>
    <property type="project" value="UniProtKB-SubCell"/>
</dbReference>
<dbReference type="InterPro" id="IPR036942">
    <property type="entry name" value="Beta-barrel_TonB_sf"/>
</dbReference>
<keyword evidence="6" id="KW-1185">Reference proteome</keyword>